<evidence type="ECO:0000259" key="5">
    <source>
        <dbReference type="PROSITE" id="PS50850"/>
    </source>
</evidence>
<dbReference type="InterPro" id="IPR036259">
    <property type="entry name" value="MFS_trans_sf"/>
</dbReference>
<dbReference type="SUPFAM" id="SSF103473">
    <property type="entry name" value="MFS general substrate transporter"/>
    <property type="match status" value="1"/>
</dbReference>
<proteinExistence type="predicted"/>
<feature type="transmembrane region" description="Helical" evidence="4">
    <location>
        <begin position="212"/>
        <end position="233"/>
    </location>
</feature>
<keyword evidence="3 4" id="KW-0472">Membrane</keyword>
<dbReference type="EMBL" id="CP013388">
    <property type="protein sequence ID" value="AOJ07775.1"/>
    <property type="molecule type" value="Genomic_DNA"/>
</dbReference>
<feature type="transmembrane region" description="Helical" evidence="4">
    <location>
        <begin position="329"/>
        <end position="351"/>
    </location>
</feature>
<name>A0A1B4FVR9_9BURK</name>
<feature type="transmembrane region" description="Helical" evidence="4">
    <location>
        <begin position="270"/>
        <end position="289"/>
    </location>
</feature>
<dbReference type="PROSITE" id="PS50850">
    <property type="entry name" value="MFS"/>
    <property type="match status" value="1"/>
</dbReference>
<feature type="domain" description="Major facilitator superfamily (MFS) profile" evidence="5">
    <location>
        <begin position="3"/>
        <end position="381"/>
    </location>
</feature>
<dbReference type="Pfam" id="PF07690">
    <property type="entry name" value="MFS_1"/>
    <property type="match status" value="1"/>
</dbReference>
<dbReference type="InterPro" id="IPR011701">
    <property type="entry name" value="MFS"/>
</dbReference>
<dbReference type="GO" id="GO:0022857">
    <property type="term" value="F:transmembrane transporter activity"/>
    <property type="evidence" value="ECO:0007669"/>
    <property type="project" value="InterPro"/>
</dbReference>
<keyword evidence="1 4" id="KW-0812">Transmembrane</keyword>
<dbReference type="RefSeq" id="WP_066493199.1">
    <property type="nucleotide sequence ID" value="NZ_CP013388.1"/>
</dbReference>
<dbReference type="InterPro" id="IPR052714">
    <property type="entry name" value="MFS_Exporter"/>
</dbReference>
<dbReference type="InterPro" id="IPR020846">
    <property type="entry name" value="MFS_dom"/>
</dbReference>
<dbReference type="Gene3D" id="1.20.1250.20">
    <property type="entry name" value="MFS general substrate transporter like domains"/>
    <property type="match status" value="1"/>
</dbReference>
<feature type="transmembrane region" description="Helical" evidence="4">
    <location>
        <begin position="239"/>
        <end position="258"/>
    </location>
</feature>
<keyword evidence="2 4" id="KW-1133">Transmembrane helix</keyword>
<dbReference type="PANTHER" id="PTHR23531">
    <property type="entry name" value="QUINOLENE RESISTANCE PROTEIN NORA"/>
    <property type="match status" value="1"/>
</dbReference>
<evidence type="ECO:0000313" key="6">
    <source>
        <dbReference type="EMBL" id="AOJ07775.1"/>
    </source>
</evidence>
<feature type="transmembrane region" description="Helical" evidence="4">
    <location>
        <begin position="295"/>
        <end position="317"/>
    </location>
</feature>
<dbReference type="PANTHER" id="PTHR23531:SF1">
    <property type="entry name" value="QUINOLENE RESISTANCE PROTEIN NORA"/>
    <property type="match status" value="1"/>
</dbReference>
<organism evidence="6 7">
    <name type="scientific">Burkholderia mayonis</name>
    <dbReference type="NCBI Taxonomy" id="1385591"/>
    <lineage>
        <taxon>Bacteria</taxon>
        <taxon>Pseudomonadati</taxon>
        <taxon>Pseudomonadota</taxon>
        <taxon>Betaproteobacteria</taxon>
        <taxon>Burkholderiales</taxon>
        <taxon>Burkholderiaceae</taxon>
        <taxon>Burkholderia</taxon>
        <taxon>pseudomallei group</taxon>
    </lineage>
</organism>
<reference evidence="6 7" key="1">
    <citation type="submission" date="2015-12" db="EMBL/GenBank/DDBJ databases">
        <title>Diversity of Burkholderia near neighbor genomes.</title>
        <authorList>
            <person name="Sahl J."/>
            <person name="Wagner D."/>
            <person name="Keim P."/>
        </authorList>
    </citation>
    <scope>NUCLEOTIDE SEQUENCE [LARGE SCALE GENOMIC DNA]</scope>
    <source>
        <strain evidence="6 7">BDU8</strain>
    </source>
</reference>
<evidence type="ECO:0000256" key="1">
    <source>
        <dbReference type="ARBA" id="ARBA00022692"/>
    </source>
</evidence>
<protein>
    <recommendedName>
        <fullName evidence="5">Major facilitator superfamily (MFS) profile domain-containing protein</fullName>
    </recommendedName>
</protein>
<accession>A0A1B4FVR9</accession>
<evidence type="ECO:0000256" key="3">
    <source>
        <dbReference type="ARBA" id="ARBA00023136"/>
    </source>
</evidence>
<dbReference type="AlphaFoldDB" id="A0A1B4FVR9"/>
<feature type="transmembrane region" description="Helical" evidence="4">
    <location>
        <begin position="162"/>
        <end position="182"/>
    </location>
</feature>
<evidence type="ECO:0000313" key="7">
    <source>
        <dbReference type="Proteomes" id="UP000067711"/>
    </source>
</evidence>
<feature type="transmembrane region" description="Helical" evidence="4">
    <location>
        <begin position="357"/>
        <end position="378"/>
    </location>
</feature>
<feature type="transmembrane region" description="Helical" evidence="4">
    <location>
        <begin position="37"/>
        <end position="57"/>
    </location>
</feature>
<feature type="transmembrane region" description="Helical" evidence="4">
    <location>
        <begin position="69"/>
        <end position="88"/>
    </location>
</feature>
<evidence type="ECO:0000256" key="4">
    <source>
        <dbReference type="SAM" id="Phobius"/>
    </source>
</evidence>
<sequence>MGRFFPIAVVVFLGLMAMGMPLGSVPAFVNAKLGYGMTVVGIVMGVESVATLLTRHFAGVTADRKGPKIAVLIGLLGSFASGAFYLVGSEFASAPALGLALIVVGRIAMGFAQGLLFTGGSTWPIGLFGADNAGKALSWIGIAMFAGISAGAALAAALNEMFGFRIVALATAIIPLVGLFIAMRLQNAHLAAPANHEGSALETIGKIWRPGLVFGLATVGYVTVTSFVAIAYMEKGWSGAEYALSAFGVGFVSARLLLGSGTDRNNSPTMAVWMLSIEAVGQLLIWQSTSPSMSILGAALSGFGVSMIYPLLALVAIRGIPQHNFGMAIGFYDACFDIAIGMSAPLAGVIAKFADTSAVFVVGVVCSLASIVMAISVYRGEAALRSCCE</sequence>
<dbReference type="Proteomes" id="UP000067711">
    <property type="component" value="Chromosome 2"/>
</dbReference>
<evidence type="ECO:0000256" key="2">
    <source>
        <dbReference type="ARBA" id="ARBA00022989"/>
    </source>
</evidence>
<gene>
    <name evidence="6" type="ORF">WS71_11000</name>
</gene>
<feature type="transmembrane region" description="Helical" evidence="4">
    <location>
        <begin position="136"/>
        <end position="156"/>
    </location>
</feature>